<keyword evidence="3" id="KW-1185">Reference proteome</keyword>
<dbReference type="Gramene" id="Zm00001eb342250_T001">
    <property type="protein sequence ID" value="Zm00001eb342250_P001"/>
    <property type="gene ID" value="Zm00001eb342250"/>
</dbReference>
<dbReference type="InParanoid" id="A0A804UG25"/>
<dbReference type="Proteomes" id="UP000007305">
    <property type="component" value="Chromosome 8"/>
</dbReference>
<name>A0A804UG25_MAIZE</name>
<evidence type="ECO:0000313" key="2">
    <source>
        <dbReference type="EnsemblPlants" id="Zm00001eb342250_P001"/>
    </source>
</evidence>
<dbReference type="AlphaFoldDB" id="A0A804UG25"/>
<reference evidence="3" key="1">
    <citation type="journal article" date="2009" name="Science">
        <title>The B73 maize genome: complexity, diversity, and dynamics.</title>
        <authorList>
            <person name="Schnable P.S."/>
            <person name="Ware D."/>
            <person name="Fulton R.S."/>
            <person name="Stein J.C."/>
            <person name="Wei F."/>
            <person name="Pasternak S."/>
            <person name="Liang C."/>
            <person name="Zhang J."/>
            <person name="Fulton L."/>
            <person name="Graves T.A."/>
            <person name="Minx P."/>
            <person name="Reily A.D."/>
            <person name="Courtney L."/>
            <person name="Kruchowski S.S."/>
            <person name="Tomlinson C."/>
            <person name="Strong C."/>
            <person name="Delehaunty K."/>
            <person name="Fronick C."/>
            <person name="Courtney B."/>
            <person name="Rock S.M."/>
            <person name="Belter E."/>
            <person name="Du F."/>
            <person name="Kim K."/>
            <person name="Abbott R.M."/>
            <person name="Cotton M."/>
            <person name="Levy A."/>
            <person name="Marchetto P."/>
            <person name="Ochoa K."/>
            <person name="Jackson S.M."/>
            <person name="Gillam B."/>
            <person name="Chen W."/>
            <person name="Yan L."/>
            <person name="Higginbotham J."/>
            <person name="Cardenas M."/>
            <person name="Waligorski J."/>
            <person name="Applebaum E."/>
            <person name="Phelps L."/>
            <person name="Falcone J."/>
            <person name="Kanchi K."/>
            <person name="Thane T."/>
            <person name="Scimone A."/>
            <person name="Thane N."/>
            <person name="Henke J."/>
            <person name="Wang T."/>
            <person name="Ruppert J."/>
            <person name="Shah N."/>
            <person name="Rotter K."/>
            <person name="Hodges J."/>
            <person name="Ingenthron E."/>
            <person name="Cordes M."/>
            <person name="Kohlberg S."/>
            <person name="Sgro J."/>
            <person name="Delgado B."/>
            <person name="Mead K."/>
            <person name="Chinwalla A."/>
            <person name="Leonard S."/>
            <person name="Crouse K."/>
            <person name="Collura K."/>
            <person name="Kudrna D."/>
            <person name="Currie J."/>
            <person name="He R."/>
            <person name="Angelova A."/>
            <person name="Rajasekar S."/>
            <person name="Mueller T."/>
            <person name="Lomeli R."/>
            <person name="Scara G."/>
            <person name="Ko A."/>
            <person name="Delaney K."/>
            <person name="Wissotski M."/>
            <person name="Lopez G."/>
            <person name="Campos D."/>
            <person name="Braidotti M."/>
            <person name="Ashley E."/>
            <person name="Golser W."/>
            <person name="Kim H."/>
            <person name="Lee S."/>
            <person name="Lin J."/>
            <person name="Dujmic Z."/>
            <person name="Kim W."/>
            <person name="Talag J."/>
            <person name="Zuccolo A."/>
            <person name="Fan C."/>
            <person name="Sebastian A."/>
            <person name="Kramer M."/>
            <person name="Spiegel L."/>
            <person name="Nascimento L."/>
            <person name="Zutavern T."/>
            <person name="Miller B."/>
            <person name="Ambroise C."/>
            <person name="Muller S."/>
            <person name="Spooner W."/>
            <person name="Narechania A."/>
            <person name="Ren L."/>
            <person name="Wei S."/>
            <person name="Kumari S."/>
            <person name="Faga B."/>
            <person name="Levy M.J."/>
            <person name="McMahan L."/>
            <person name="Van Buren P."/>
            <person name="Vaughn M.W."/>
            <person name="Ying K."/>
            <person name="Yeh C.-T."/>
            <person name="Emrich S.J."/>
            <person name="Jia Y."/>
            <person name="Kalyanaraman A."/>
            <person name="Hsia A.-P."/>
            <person name="Barbazuk W.B."/>
            <person name="Baucom R.S."/>
            <person name="Brutnell T.P."/>
            <person name="Carpita N.C."/>
            <person name="Chaparro C."/>
            <person name="Chia J.-M."/>
            <person name="Deragon J.-M."/>
            <person name="Estill J.C."/>
            <person name="Fu Y."/>
            <person name="Jeddeloh J.A."/>
            <person name="Han Y."/>
            <person name="Lee H."/>
            <person name="Li P."/>
            <person name="Lisch D.R."/>
            <person name="Liu S."/>
            <person name="Liu Z."/>
            <person name="Nagel D.H."/>
            <person name="McCann M.C."/>
            <person name="SanMiguel P."/>
            <person name="Myers A.M."/>
            <person name="Nettleton D."/>
            <person name="Nguyen J."/>
            <person name="Penning B.W."/>
            <person name="Ponnala L."/>
            <person name="Schneider K.L."/>
            <person name="Schwartz D.C."/>
            <person name="Sharma A."/>
            <person name="Soderlund C."/>
            <person name="Springer N.M."/>
            <person name="Sun Q."/>
            <person name="Wang H."/>
            <person name="Waterman M."/>
            <person name="Westerman R."/>
            <person name="Wolfgruber T.K."/>
            <person name="Yang L."/>
            <person name="Yu Y."/>
            <person name="Zhang L."/>
            <person name="Zhou S."/>
            <person name="Zhu Q."/>
            <person name="Bennetzen J.L."/>
            <person name="Dawe R.K."/>
            <person name="Jiang J."/>
            <person name="Jiang N."/>
            <person name="Presting G.G."/>
            <person name="Wessler S.R."/>
            <person name="Aluru S."/>
            <person name="Martienssen R.A."/>
            <person name="Clifton S.W."/>
            <person name="McCombie W.R."/>
            <person name="Wing R.A."/>
            <person name="Wilson R.K."/>
        </authorList>
    </citation>
    <scope>NUCLEOTIDE SEQUENCE [LARGE SCALE GENOMIC DNA]</scope>
    <source>
        <strain evidence="3">cv. B73</strain>
    </source>
</reference>
<feature type="compositionally biased region" description="Polar residues" evidence="1">
    <location>
        <begin position="33"/>
        <end position="45"/>
    </location>
</feature>
<evidence type="ECO:0000313" key="3">
    <source>
        <dbReference type="Proteomes" id="UP000007305"/>
    </source>
</evidence>
<protein>
    <submittedName>
        <fullName evidence="2">Uncharacterized protein</fullName>
    </submittedName>
</protein>
<feature type="region of interest" description="Disordered" evidence="1">
    <location>
        <begin position="17"/>
        <end position="45"/>
    </location>
</feature>
<dbReference type="EnsemblPlants" id="Zm00001eb342250_T001">
    <property type="protein sequence ID" value="Zm00001eb342250_P001"/>
    <property type="gene ID" value="Zm00001eb342250"/>
</dbReference>
<feature type="region of interest" description="Disordered" evidence="1">
    <location>
        <begin position="57"/>
        <end position="80"/>
    </location>
</feature>
<reference evidence="2" key="2">
    <citation type="submission" date="2019-07" db="EMBL/GenBank/DDBJ databases">
        <authorList>
            <person name="Seetharam A."/>
            <person name="Woodhouse M."/>
            <person name="Cannon E."/>
        </authorList>
    </citation>
    <scope>NUCLEOTIDE SEQUENCE [LARGE SCALE GENOMIC DNA]</scope>
    <source>
        <strain evidence="2">cv. B73</strain>
    </source>
</reference>
<reference evidence="2" key="3">
    <citation type="submission" date="2021-05" db="UniProtKB">
        <authorList>
            <consortium name="EnsemblPlants"/>
        </authorList>
    </citation>
    <scope>IDENTIFICATION</scope>
    <source>
        <strain evidence="2">cv. B73</strain>
    </source>
</reference>
<sequence length="203" mass="22186">MVGRYGVEQIPARLRPWSRGLDNHGREGRATAFQGSKRQGVSSGLSHGAGRALLGGSAVGEKSSCSCGKAHREEKGRRRAPRWFAASRGSEWREALGEKTAGWGSSAAGFSGRHGWELDCSSFTGAMDPGSCCAMARPSWEMQRARGRRGRGRGHRALAGREEEEAWAPWEEGSRAPCALAVCVGEEDREKREWRLGKMQGWE</sequence>
<evidence type="ECO:0000256" key="1">
    <source>
        <dbReference type="SAM" id="MobiDB-lite"/>
    </source>
</evidence>
<proteinExistence type="predicted"/>
<accession>A0A804UG25</accession>
<organism evidence="2 3">
    <name type="scientific">Zea mays</name>
    <name type="common">Maize</name>
    <dbReference type="NCBI Taxonomy" id="4577"/>
    <lineage>
        <taxon>Eukaryota</taxon>
        <taxon>Viridiplantae</taxon>
        <taxon>Streptophyta</taxon>
        <taxon>Embryophyta</taxon>
        <taxon>Tracheophyta</taxon>
        <taxon>Spermatophyta</taxon>
        <taxon>Magnoliopsida</taxon>
        <taxon>Liliopsida</taxon>
        <taxon>Poales</taxon>
        <taxon>Poaceae</taxon>
        <taxon>PACMAD clade</taxon>
        <taxon>Panicoideae</taxon>
        <taxon>Andropogonodae</taxon>
        <taxon>Andropogoneae</taxon>
        <taxon>Tripsacinae</taxon>
        <taxon>Zea</taxon>
    </lineage>
</organism>